<reference evidence="2 3" key="1">
    <citation type="submission" date="2021-02" db="EMBL/GenBank/DDBJ databases">
        <title>Whole genome sequencing of Streptomyces actuosus VRA1.</title>
        <authorList>
            <person name="Sen G."/>
            <person name="Sen A."/>
        </authorList>
    </citation>
    <scope>NUCLEOTIDE SEQUENCE [LARGE SCALE GENOMIC DNA]</scope>
    <source>
        <strain evidence="2 3">VRA1</strain>
    </source>
</reference>
<feature type="transmembrane region" description="Helical" evidence="1">
    <location>
        <begin position="46"/>
        <end position="70"/>
    </location>
</feature>
<feature type="transmembrane region" description="Helical" evidence="1">
    <location>
        <begin position="12"/>
        <end position="34"/>
    </location>
</feature>
<keyword evidence="1" id="KW-0472">Membrane</keyword>
<keyword evidence="1" id="KW-1133">Transmembrane helix</keyword>
<comment type="caution">
    <text evidence="2">The sequence shown here is derived from an EMBL/GenBank/DDBJ whole genome shotgun (WGS) entry which is preliminary data.</text>
</comment>
<proteinExistence type="predicted"/>
<evidence type="ECO:0000313" key="2">
    <source>
        <dbReference type="EMBL" id="MBN0045767.1"/>
    </source>
</evidence>
<name>A0ABS2VRM8_STRAS</name>
<sequence length="250" mass="27105">MKRLRDIRNLTTLAMLATIAAGLALVLGVIFAGWTLGLGTDDRVVLVNTALVIYTCLLTAAAAVVAVLAYRAATGRPELDIEITFSFSFPNEPVFAAASDEDGVFEGRVIADFEQSWARVVMSNASTYAAKNPGVRIELEWLGGFAAMEGWESVAFTHGVGVTAIQWDGGTDSIVHGRWSRVLPSFDLAHARELVPGDSTLVVTIVADGIEPVIRRLPVRILTEVEYEVYTEQRARRLAQEWEEVGSPAA</sequence>
<organism evidence="2 3">
    <name type="scientific">Streptomyces actuosus</name>
    <dbReference type="NCBI Taxonomy" id="1885"/>
    <lineage>
        <taxon>Bacteria</taxon>
        <taxon>Bacillati</taxon>
        <taxon>Actinomycetota</taxon>
        <taxon>Actinomycetes</taxon>
        <taxon>Kitasatosporales</taxon>
        <taxon>Streptomycetaceae</taxon>
        <taxon>Streptomyces</taxon>
    </lineage>
</organism>
<keyword evidence="3" id="KW-1185">Reference proteome</keyword>
<keyword evidence="1" id="KW-0812">Transmembrane</keyword>
<dbReference type="Proteomes" id="UP000788262">
    <property type="component" value="Unassembled WGS sequence"/>
</dbReference>
<gene>
    <name evidence="2" type="ORF">JS756_16970</name>
</gene>
<accession>A0ABS2VRM8</accession>
<evidence type="ECO:0000256" key="1">
    <source>
        <dbReference type="SAM" id="Phobius"/>
    </source>
</evidence>
<dbReference type="RefSeq" id="WP_205383938.1">
    <property type="nucleotide sequence ID" value="NZ_JAFFZS010000012.1"/>
</dbReference>
<protein>
    <submittedName>
        <fullName evidence="2">Uncharacterized protein</fullName>
    </submittedName>
</protein>
<evidence type="ECO:0000313" key="3">
    <source>
        <dbReference type="Proteomes" id="UP000788262"/>
    </source>
</evidence>
<dbReference type="EMBL" id="JAFFZS010000012">
    <property type="protein sequence ID" value="MBN0045767.1"/>
    <property type="molecule type" value="Genomic_DNA"/>
</dbReference>